<protein>
    <submittedName>
        <fullName evidence="1">Uncharacterized protein</fullName>
    </submittedName>
</protein>
<reference evidence="2" key="1">
    <citation type="journal article" date="2013" name="Nat. Genet.">
        <title>The draft genomes of soft-shell turtle and green sea turtle yield insights into the development and evolution of the turtle-specific body plan.</title>
        <authorList>
            <person name="Wang Z."/>
            <person name="Pascual-Anaya J."/>
            <person name="Zadissa A."/>
            <person name="Li W."/>
            <person name="Niimura Y."/>
            <person name="Huang Z."/>
            <person name="Li C."/>
            <person name="White S."/>
            <person name="Xiong Z."/>
            <person name="Fang D."/>
            <person name="Wang B."/>
            <person name="Ming Y."/>
            <person name="Chen Y."/>
            <person name="Zheng Y."/>
            <person name="Kuraku S."/>
            <person name="Pignatelli M."/>
            <person name="Herrero J."/>
            <person name="Beal K."/>
            <person name="Nozawa M."/>
            <person name="Li Q."/>
            <person name="Wang J."/>
            <person name="Zhang H."/>
            <person name="Yu L."/>
            <person name="Shigenobu S."/>
            <person name="Wang J."/>
            <person name="Liu J."/>
            <person name="Flicek P."/>
            <person name="Searle S."/>
            <person name="Wang J."/>
            <person name="Kuratani S."/>
            <person name="Yin Y."/>
            <person name="Aken B."/>
            <person name="Zhang G."/>
            <person name="Irie N."/>
        </authorList>
    </citation>
    <scope>NUCLEOTIDE SEQUENCE [LARGE SCALE GENOMIC DNA]</scope>
</reference>
<organism evidence="1 2">
    <name type="scientific">Chelonia mydas</name>
    <name type="common">Green sea-turtle</name>
    <name type="synonym">Chelonia agassizi</name>
    <dbReference type="NCBI Taxonomy" id="8469"/>
    <lineage>
        <taxon>Eukaryota</taxon>
        <taxon>Metazoa</taxon>
        <taxon>Chordata</taxon>
        <taxon>Craniata</taxon>
        <taxon>Vertebrata</taxon>
        <taxon>Euteleostomi</taxon>
        <taxon>Archelosauria</taxon>
        <taxon>Testudinata</taxon>
        <taxon>Testudines</taxon>
        <taxon>Cryptodira</taxon>
        <taxon>Durocryptodira</taxon>
        <taxon>Americhelydia</taxon>
        <taxon>Chelonioidea</taxon>
        <taxon>Cheloniidae</taxon>
        <taxon>Chelonia</taxon>
    </lineage>
</organism>
<evidence type="ECO:0000313" key="1">
    <source>
        <dbReference type="EMBL" id="EMP35297.1"/>
    </source>
</evidence>
<sequence length="151" mass="16025">MPDGAKNIVAGGSGYMSSGPPSVKATADNRFAPFFLSYLCRRHTTASMEPTQVTVTVCLLGAGRRGTALLHSSSNPLSCGSRWSYRPENHRHCVRGAPGRLRLKTIVIVSEVLLAASLKINLSRSTERSRSGVGAVTIGAGAELERSNSKI</sequence>
<dbReference type="Proteomes" id="UP000031443">
    <property type="component" value="Unassembled WGS sequence"/>
</dbReference>
<gene>
    <name evidence="1" type="ORF">UY3_07549</name>
</gene>
<evidence type="ECO:0000313" key="2">
    <source>
        <dbReference type="Proteomes" id="UP000031443"/>
    </source>
</evidence>
<dbReference type="EMBL" id="KB528801">
    <property type="protein sequence ID" value="EMP35297.1"/>
    <property type="molecule type" value="Genomic_DNA"/>
</dbReference>
<proteinExistence type="predicted"/>
<dbReference type="AlphaFoldDB" id="M7C4C3"/>
<keyword evidence="2" id="KW-1185">Reference proteome</keyword>
<name>M7C4C3_CHEMY</name>
<accession>M7C4C3</accession>